<reference evidence="4 5" key="1">
    <citation type="submission" date="2020-08" db="EMBL/GenBank/DDBJ databases">
        <title>Novel species isolated from subtropical streams in China.</title>
        <authorList>
            <person name="Lu H."/>
        </authorList>
    </citation>
    <scope>NUCLEOTIDE SEQUENCE [LARGE SCALE GENOMIC DNA]</scope>
    <source>
        <strain evidence="4 5">CY18W</strain>
    </source>
</reference>
<dbReference type="PROSITE" id="PS50887">
    <property type="entry name" value="GGDEF"/>
    <property type="match status" value="1"/>
</dbReference>
<dbReference type="SUPFAM" id="SSF55781">
    <property type="entry name" value="GAF domain-like"/>
    <property type="match status" value="1"/>
</dbReference>
<dbReference type="PANTHER" id="PTHR44757:SF2">
    <property type="entry name" value="BIOFILM ARCHITECTURE MAINTENANCE PROTEIN MBAA"/>
    <property type="match status" value="1"/>
</dbReference>
<proteinExistence type="predicted"/>
<evidence type="ECO:0000259" key="1">
    <source>
        <dbReference type="PROSITE" id="PS50112"/>
    </source>
</evidence>
<dbReference type="Proteomes" id="UP000650424">
    <property type="component" value="Unassembled WGS sequence"/>
</dbReference>
<dbReference type="InterPro" id="IPR029016">
    <property type="entry name" value="GAF-like_dom_sf"/>
</dbReference>
<dbReference type="InterPro" id="IPR029787">
    <property type="entry name" value="Nucleotide_cyclase"/>
</dbReference>
<dbReference type="SMART" id="SM00091">
    <property type="entry name" value="PAS"/>
    <property type="match status" value="1"/>
</dbReference>
<dbReference type="PROSITE" id="PS50112">
    <property type="entry name" value="PAS"/>
    <property type="match status" value="1"/>
</dbReference>
<dbReference type="Gene3D" id="3.30.70.270">
    <property type="match status" value="1"/>
</dbReference>
<dbReference type="InterPro" id="IPR013767">
    <property type="entry name" value="PAS_fold"/>
</dbReference>
<dbReference type="SMART" id="SM00267">
    <property type="entry name" value="GGDEF"/>
    <property type="match status" value="1"/>
</dbReference>
<organism evidence="4 5">
    <name type="scientific">Undibacterium hunanense</name>
    <dbReference type="NCBI Taxonomy" id="2762292"/>
    <lineage>
        <taxon>Bacteria</taxon>
        <taxon>Pseudomonadati</taxon>
        <taxon>Pseudomonadota</taxon>
        <taxon>Betaproteobacteria</taxon>
        <taxon>Burkholderiales</taxon>
        <taxon>Oxalobacteraceae</taxon>
        <taxon>Undibacterium</taxon>
    </lineage>
</organism>
<dbReference type="NCBIfam" id="TIGR00229">
    <property type="entry name" value="sensory_box"/>
    <property type="match status" value="1"/>
</dbReference>
<dbReference type="Pfam" id="PF00989">
    <property type="entry name" value="PAS"/>
    <property type="match status" value="1"/>
</dbReference>
<dbReference type="EMBL" id="JACOGF010000004">
    <property type="protein sequence ID" value="MBC3917977.1"/>
    <property type="molecule type" value="Genomic_DNA"/>
</dbReference>
<dbReference type="Pfam" id="PF00990">
    <property type="entry name" value="GGDEF"/>
    <property type="match status" value="1"/>
</dbReference>
<dbReference type="SUPFAM" id="SSF55073">
    <property type="entry name" value="Nucleotide cyclase"/>
    <property type="match status" value="1"/>
</dbReference>
<dbReference type="InterPro" id="IPR000700">
    <property type="entry name" value="PAS-assoc_C"/>
</dbReference>
<name>A0ABR6ZPZ6_9BURK</name>
<dbReference type="SUPFAM" id="SSF55785">
    <property type="entry name" value="PYP-like sensor domain (PAS domain)"/>
    <property type="match status" value="1"/>
</dbReference>
<dbReference type="Gene3D" id="3.30.450.40">
    <property type="match status" value="1"/>
</dbReference>
<dbReference type="Pfam" id="PF13185">
    <property type="entry name" value="GAF_2"/>
    <property type="match status" value="1"/>
</dbReference>
<dbReference type="PANTHER" id="PTHR44757">
    <property type="entry name" value="DIGUANYLATE CYCLASE DGCP"/>
    <property type="match status" value="1"/>
</dbReference>
<dbReference type="InterPro" id="IPR035965">
    <property type="entry name" value="PAS-like_dom_sf"/>
</dbReference>
<dbReference type="PROSITE" id="PS50113">
    <property type="entry name" value="PAC"/>
    <property type="match status" value="1"/>
</dbReference>
<sequence length="439" mass="48206">MQLVVNTLQELTDAKGAVVELVDGDYMVYRSASGAISQHVGLRLLRANSLSGLCVSSAEILRCDDAETDPRVDANACKRVGVRSMICTPLFERGLPVGVLKVMSEQANGFDEEDLQTLELMGAALGAALGKQVAFDEMLRVQAQLRASEERIRTILEHANDAVISIDNAGIVTQWNRSSESLFGWNNHEAMGRNITDLIVPPAFRNSFVNILKHLDKFAKTATTARREFLAVDRDGKEISVEVSLNVNNVADRLEFTAFLHDISERKKWEEALNEMALSDGLTGLPNRRHFMEVLHQSIVRQLRQNNGLALLFMDLNGFKKINDTNGHDTGDQVLKEFAKRVSGCLRESDTMARLGGDEFVVLAEGVRVLEHAQILARKIVTTLDVPVPGSAIMMSTSIGISIYDSPADAEQFLKEADIAMYKAKQAASSSSAIAAFVE</sequence>
<dbReference type="NCBIfam" id="TIGR00254">
    <property type="entry name" value="GGDEF"/>
    <property type="match status" value="1"/>
</dbReference>
<evidence type="ECO:0000313" key="4">
    <source>
        <dbReference type="EMBL" id="MBC3917977.1"/>
    </source>
</evidence>
<keyword evidence="5" id="KW-1185">Reference proteome</keyword>
<dbReference type="InterPro" id="IPR052155">
    <property type="entry name" value="Biofilm_reg_signaling"/>
</dbReference>
<dbReference type="CDD" id="cd00130">
    <property type="entry name" value="PAS"/>
    <property type="match status" value="1"/>
</dbReference>
<gene>
    <name evidence="4" type="ORF">H8L32_10865</name>
</gene>
<feature type="domain" description="GGDEF" evidence="3">
    <location>
        <begin position="307"/>
        <end position="439"/>
    </location>
</feature>
<dbReference type="InterPro" id="IPR000014">
    <property type="entry name" value="PAS"/>
</dbReference>
<evidence type="ECO:0000259" key="3">
    <source>
        <dbReference type="PROSITE" id="PS50887"/>
    </source>
</evidence>
<feature type="domain" description="PAC" evidence="2">
    <location>
        <begin position="225"/>
        <end position="275"/>
    </location>
</feature>
<protein>
    <submittedName>
        <fullName evidence="4">Diguanylate cyclase</fullName>
    </submittedName>
</protein>
<feature type="domain" description="PAS" evidence="1">
    <location>
        <begin position="148"/>
        <end position="201"/>
    </location>
</feature>
<dbReference type="Gene3D" id="3.30.450.20">
    <property type="entry name" value="PAS domain"/>
    <property type="match status" value="1"/>
</dbReference>
<dbReference type="SMART" id="SM00065">
    <property type="entry name" value="GAF"/>
    <property type="match status" value="1"/>
</dbReference>
<dbReference type="CDD" id="cd01949">
    <property type="entry name" value="GGDEF"/>
    <property type="match status" value="1"/>
</dbReference>
<dbReference type="InterPro" id="IPR000160">
    <property type="entry name" value="GGDEF_dom"/>
</dbReference>
<evidence type="ECO:0000313" key="5">
    <source>
        <dbReference type="Proteomes" id="UP000650424"/>
    </source>
</evidence>
<dbReference type="InterPro" id="IPR043128">
    <property type="entry name" value="Rev_trsase/Diguanyl_cyclase"/>
</dbReference>
<evidence type="ECO:0000259" key="2">
    <source>
        <dbReference type="PROSITE" id="PS50113"/>
    </source>
</evidence>
<dbReference type="InterPro" id="IPR003018">
    <property type="entry name" value="GAF"/>
</dbReference>
<comment type="caution">
    <text evidence="4">The sequence shown here is derived from an EMBL/GenBank/DDBJ whole genome shotgun (WGS) entry which is preliminary data.</text>
</comment>
<accession>A0ABR6ZPZ6</accession>